<dbReference type="InterPro" id="IPR002376">
    <property type="entry name" value="Formyl_transf_N"/>
</dbReference>
<feature type="transmembrane region" description="Helical" evidence="7">
    <location>
        <begin position="481"/>
        <end position="502"/>
    </location>
</feature>
<dbReference type="Pfam" id="PF07690">
    <property type="entry name" value="MFS_1"/>
    <property type="match status" value="1"/>
</dbReference>
<feature type="transmembrane region" description="Helical" evidence="7">
    <location>
        <begin position="555"/>
        <end position="574"/>
    </location>
</feature>
<feature type="transmembrane region" description="Helical" evidence="7">
    <location>
        <begin position="634"/>
        <end position="656"/>
    </location>
</feature>
<name>A0A5N5QRP2_9AGAM</name>
<protein>
    <recommendedName>
        <fullName evidence="2">methionyl-tRNA formyltransferase</fullName>
        <ecNumber evidence="2">2.1.2.9</ecNumber>
    </recommendedName>
</protein>
<dbReference type="InterPro" id="IPR041711">
    <property type="entry name" value="Met-tRNA-FMT_N"/>
</dbReference>
<dbReference type="PANTHER" id="PTHR19432:SF91">
    <property type="entry name" value="GENERAL ALPHA-GLUCOSIDE PERMEASE"/>
    <property type="match status" value="1"/>
</dbReference>
<evidence type="ECO:0000256" key="7">
    <source>
        <dbReference type="SAM" id="Phobius"/>
    </source>
</evidence>
<dbReference type="Gene3D" id="1.20.1250.20">
    <property type="entry name" value="MFS general substrate transporter like domains"/>
    <property type="match status" value="1"/>
</dbReference>
<dbReference type="EC" id="2.1.2.9" evidence="2"/>
<feature type="transmembrane region" description="Helical" evidence="7">
    <location>
        <begin position="514"/>
        <end position="534"/>
    </location>
</feature>
<feature type="transmembrane region" description="Helical" evidence="7">
    <location>
        <begin position="700"/>
        <end position="720"/>
    </location>
</feature>
<feature type="domain" description="Formyl transferase N-terminal" evidence="8">
    <location>
        <begin position="42"/>
        <end position="232"/>
    </location>
</feature>
<dbReference type="Proteomes" id="UP000383932">
    <property type="component" value="Unassembled WGS sequence"/>
</dbReference>
<feature type="transmembrane region" description="Helical" evidence="7">
    <location>
        <begin position="866"/>
        <end position="886"/>
    </location>
</feature>
<evidence type="ECO:0000313" key="9">
    <source>
        <dbReference type="EMBL" id="KAB5594221.1"/>
    </source>
</evidence>
<dbReference type="PANTHER" id="PTHR19432">
    <property type="entry name" value="SUGAR TRANSPORTER"/>
    <property type="match status" value="1"/>
</dbReference>
<evidence type="ECO:0000313" key="10">
    <source>
        <dbReference type="Proteomes" id="UP000383932"/>
    </source>
</evidence>
<sequence length="927" mass="101794">MWRRCIGRRITTVIHRIGDYPGTRLPIPLDRSPLLSHRDFNVLFFGRDTFSSAVCDELNQAKDVLDSLVIATTPDQWVGRRRQTLSVAEAPLKQFAESRQIPVVHVPEDKKEFSHWVPPPPFDGASTNNVLVTASFGRRIPGSCLDLFGRGRKLNVHPSLLPKYRGAAPIQHALLDGAKTTGISIIEMEDGKGFDFGDIWAQETFEIPGSSSYLSLEPQLAKAGGRILIDVLRKAKSDPSFVARPQEHSKATHARMIRVEQSEIDWNTWDAKRVEQTHRAIGHQRPVFTTMPDRHKSRLQLLQVRPATESERKPEPQIPGDAAFEPLDNTLRICCAGGTQLIVSTVKTENRNALKRAAGHVATLTAATTNGQTLRGLRQNGSLPQSAESTPRCKSWIYYWPSMATSSYSGTSRPRNSRALGFNDVARDPNIIITRHVEKFNITCISCRASFRDHNATINSRKHLGALADASTSKYGRRRPFMIGGCLVCVPAMLGLGFARGIGEVLWPTHAQGIAIIISVLSIVCTDFSINAVMSADRALIVDLLPPHEQNSGNAWASRTSGLGQVLGFFIGNLDLPYVFSSDWSQIGLLSMISGLLLLGSHIITATFVQEAVHQPRPGDATDLKQLLRNMWDLMLRLPATIRSICFIQFFSWLGWLPVMLFATEYIGDIYVRNALDHGDTRGATSEALLEEGTRAGSRALFHGALLTLFASILLPLFVVSRSEVDHQSIGGIIWELSKHLPFEMQQALHKWRETKFDLAKTWAVSHMVFGVLLLSTLLVRGPGFASFIFVLIGLCSAVSGWAPYALLGEAIAAEQQGRVHGGASTTDLDVSLTLLNEAQDWDPVDRPAPEHGPQQAGAILGIHNIFIVIPQFVIIGVSSAVFALLDTQQLLHPGGSSAADSLPPGKQSESIGVVFRQVVIVGQEPH</sequence>
<dbReference type="SUPFAM" id="SSF103473">
    <property type="entry name" value="MFS general substrate transporter"/>
    <property type="match status" value="1"/>
</dbReference>
<dbReference type="GO" id="GO:0005886">
    <property type="term" value="C:plasma membrane"/>
    <property type="evidence" value="ECO:0007669"/>
    <property type="project" value="TreeGrafter"/>
</dbReference>
<dbReference type="OrthoDB" id="28755at2759"/>
<keyword evidence="5 7" id="KW-1133">Transmembrane helix</keyword>
<dbReference type="SUPFAM" id="SSF53328">
    <property type="entry name" value="Formyltransferase"/>
    <property type="match status" value="1"/>
</dbReference>
<evidence type="ECO:0000256" key="6">
    <source>
        <dbReference type="ARBA" id="ARBA00023136"/>
    </source>
</evidence>
<proteinExistence type="predicted"/>
<organism evidence="9 10">
    <name type="scientific">Ceratobasidium theobromae</name>
    <dbReference type="NCBI Taxonomy" id="1582974"/>
    <lineage>
        <taxon>Eukaryota</taxon>
        <taxon>Fungi</taxon>
        <taxon>Dikarya</taxon>
        <taxon>Basidiomycota</taxon>
        <taxon>Agaricomycotina</taxon>
        <taxon>Agaricomycetes</taxon>
        <taxon>Cantharellales</taxon>
        <taxon>Ceratobasidiaceae</taxon>
        <taxon>Ceratobasidium</taxon>
    </lineage>
</organism>
<dbReference type="InterPro" id="IPR036259">
    <property type="entry name" value="MFS_trans_sf"/>
</dbReference>
<evidence type="ECO:0000256" key="2">
    <source>
        <dbReference type="ARBA" id="ARBA00012261"/>
    </source>
</evidence>
<feature type="transmembrane region" description="Helical" evidence="7">
    <location>
        <begin position="586"/>
        <end position="609"/>
    </location>
</feature>
<comment type="subcellular location">
    <subcellularLocation>
        <location evidence="1">Membrane</location>
        <topology evidence="1">Multi-pass membrane protein</topology>
    </subcellularLocation>
</comment>
<dbReference type="InterPro" id="IPR011701">
    <property type="entry name" value="MFS"/>
</dbReference>
<keyword evidence="10" id="KW-1185">Reference proteome</keyword>
<dbReference type="CDD" id="cd08646">
    <property type="entry name" value="FMT_core_Met-tRNA-FMT_N"/>
    <property type="match status" value="1"/>
</dbReference>
<comment type="caution">
    <text evidence="9">The sequence shown here is derived from an EMBL/GenBank/DDBJ whole genome shotgun (WGS) entry which is preliminary data.</text>
</comment>
<dbReference type="GO" id="GO:0008506">
    <property type="term" value="F:sucrose:proton symporter activity"/>
    <property type="evidence" value="ECO:0007669"/>
    <property type="project" value="TreeGrafter"/>
</dbReference>
<keyword evidence="4 7" id="KW-0812">Transmembrane</keyword>
<accession>A0A5N5QRP2</accession>
<dbReference type="Pfam" id="PF00551">
    <property type="entry name" value="Formyl_trans_N"/>
    <property type="match status" value="1"/>
</dbReference>
<dbReference type="GO" id="GO:0004479">
    <property type="term" value="F:methionyl-tRNA formyltransferase activity"/>
    <property type="evidence" value="ECO:0007669"/>
    <property type="project" value="UniProtKB-EC"/>
</dbReference>
<evidence type="ECO:0000256" key="1">
    <source>
        <dbReference type="ARBA" id="ARBA00004141"/>
    </source>
</evidence>
<evidence type="ECO:0000259" key="8">
    <source>
        <dbReference type="Pfam" id="PF00551"/>
    </source>
</evidence>
<gene>
    <name evidence="9" type="ORF">CTheo_2302</name>
</gene>
<dbReference type="EMBL" id="SSOP01000023">
    <property type="protein sequence ID" value="KAB5594221.1"/>
    <property type="molecule type" value="Genomic_DNA"/>
</dbReference>
<dbReference type="InterPro" id="IPR036477">
    <property type="entry name" value="Formyl_transf_N_sf"/>
</dbReference>
<dbReference type="Gene3D" id="3.40.50.12230">
    <property type="match status" value="1"/>
</dbReference>
<feature type="transmembrane region" description="Helical" evidence="7">
    <location>
        <begin position="785"/>
        <end position="808"/>
    </location>
</feature>
<reference evidence="9 10" key="1">
    <citation type="journal article" date="2019" name="Fungal Biol. Biotechnol.">
        <title>Draft genome sequence of fastidious pathogen Ceratobasidium theobromae, which causes vascular-streak dieback in Theobroma cacao.</title>
        <authorList>
            <person name="Ali S.S."/>
            <person name="Asman A."/>
            <person name="Shao J."/>
            <person name="Firmansyah A.P."/>
            <person name="Susilo A.W."/>
            <person name="Rosmana A."/>
            <person name="McMahon P."/>
            <person name="Junaid M."/>
            <person name="Guest D."/>
            <person name="Kheng T.Y."/>
            <person name="Meinhardt L.W."/>
            <person name="Bailey B.A."/>
        </authorList>
    </citation>
    <scope>NUCLEOTIDE SEQUENCE [LARGE SCALE GENOMIC DNA]</scope>
    <source>
        <strain evidence="9 10">CT2</strain>
    </source>
</reference>
<dbReference type="AlphaFoldDB" id="A0A5N5QRP2"/>
<keyword evidence="3" id="KW-0813">Transport</keyword>
<evidence type="ECO:0000256" key="4">
    <source>
        <dbReference type="ARBA" id="ARBA00022692"/>
    </source>
</evidence>
<evidence type="ECO:0000256" key="3">
    <source>
        <dbReference type="ARBA" id="ARBA00022448"/>
    </source>
</evidence>
<feature type="transmembrane region" description="Helical" evidence="7">
    <location>
        <begin position="759"/>
        <end position="779"/>
    </location>
</feature>
<evidence type="ECO:0000256" key="5">
    <source>
        <dbReference type="ARBA" id="ARBA00022989"/>
    </source>
</evidence>
<keyword evidence="6 7" id="KW-0472">Membrane</keyword>